<feature type="transmembrane region" description="Helical" evidence="15">
    <location>
        <begin position="533"/>
        <end position="555"/>
    </location>
</feature>
<dbReference type="PROSITE" id="PS00232">
    <property type="entry name" value="CADHERIN_1"/>
    <property type="match status" value="2"/>
</dbReference>
<protein>
    <recommendedName>
        <fullName evidence="16">Cadherin domain-containing protein</fullName>
    </recommendedName>
</protein>
<keyword evidence="10 15" id="KW-0472">Membrane</keyword>
<sequence length="707" mass="79161">LKSDADKQDGSYKYILSGDGAGEIFTIDEHTGDIHVIKKLDREEKASYTLRAQAINRYTNLPMEPESEFIIKVQDINDNAPQFLQGPYIASVPEMSAEGTSVIQVTATDLDDPTYGNNARLIYSLLNGQPYFSVEPKTGIIRVSSQTDREAQEQYFVIIQAKDMVGQMGGLSATATVTINLSDINDNGPKFQQKLYHLSVLESAPFGSYVGRIMADDSDIGENAEMNYKFEEGDGLNFFDIVTDNSSQEGIIMVKKAVNYESKRRYSVRVKAVNKYVDERFPFEDTAIVKISVDDADEPPFFIAPEYVMEIHEGASPGSYVGAVSARDQDNANSPIRYSIVWSRHSQRVFSIDAQNGTISVTKPLDREMAAWHNITVRATEAKNTAQLAEVMVYVGVVDVNDHAPEFARRYDTYVCENSKMGKVIQIISAVDKDEPVEGHRFYFRGVAEARNNSNFTIRDNKDNTASVLTNRDGFSYNEQHTFFLLVIIMDNGNPPLSSTNTLTISVCDCDVDGNEQSCHRGKSFFSVGFNTGVLVAILGCLFMLLVLVLLSLAVRQRRKLSQFAEKGEGFRENIVKYDDEGGGEEDTEAFDIAALRTRPVMRTQKKRRQITTEIQSLYRMSLRLGPDSDVFREFIKEKLHEANTDPCAPPFDCLQMYSYEGEGSSAGSLSSLESFPSELDLTRDNISKWGPLYKELANMFRPKEAQ</sequence>
<keyword evidence="11" id="KW-0325">Glycoprotein</keyword>
<dbReference type="CDD" id="cd11304">
    <property type="entry name" value="Cadherin_repeat"/>
    <property type="match status" value="4"/>
</dbReference>
<evidence type="ECO:0000256" key="10">
    <source>
        <dbReference type="ARBA" id="ARBA00023136"/>
    </source>
</evidence>
<evidence type="ECO:0000256" key="13">
    <source>
        <dbReference type="RuleBase" id="RU003318"/>
    </source>
</evidence>
<keyword evidence="2" id="KW-1003">Cell membrane</keyword>
<evidence type="ECO:0000256" key="15">
    <source>
        <dbReference type="SAM" id="Phobius"/>
    </source>
</evidence>
<evidence type="ECO:0000256" key="2">
    <source>
        <dbReference type="ARBA" id="ARBA00022475"/>
    </source>
</evidence>
<gene>
    <name evidence="17" type="ORF">NDU88_000050</name>
</gene>
<dbReference type="FunFam" id="2.60.40.60:FF:000014">
    <property type="entry name" value="Cadherin 8"/>
    <property type="match status" value="1"/>
</dbReference>
<evidence type="ECO:0000256" key="12">
    <source>
        <dbReference type="PROSITE-ProRule" id="PRU00043"/>
    </source>
</evidence>
<dbReference type="GO" id="GO:0016339">
    <property type="term" value="P:calcium-dependent cell-cell adhesion via plasma membrane cell adhesion molecules"/>
    <property type="evidence" value="ECO:0007669"/>
    <property type="project" value="TreeGrafter"/>
</dbReference>
<comment type="caution">
    <text evidence="17">The sequence shown here is derived from an EMBL/GenBank/DDBJ whole genome shotgun (WGS) entry which is preliminary data.</text>
</comment>
<dbReference type="InterPro" id="IPR002126">
    <property type="entry name" value="Cadherin-like_dom"/>
</dbReference>
<dbReference type="GO" id="GO:0007043">
    <property type="term" value="P:cell-cell junction assembly"/>
    <property type="evidence" value="ECO:0007669"/>
    <property type="project" value="TreeGrafter"/>
</dbReference>
<keyword evidence="6" id="KW-0677">Repeat</keyword>
<keyword evidence="4" id="KW-0479">Metal-binding</keyword>
<dbReference type="GO" id="GO:0016477">
    <property type="term" value="P:cell migration"/>
    <property type="evidence" value="ECO:0007669"/>
    <property type="project" value="TreeGrafter"/>
</dbReference>
<dbReference type="SUPFAM" id="SSF49313">
    <property type="entry name" value="Cadherin-like"/>
    <property type="match status" value="5"/>
</dbReference>
<feature type="domain" description="Cadherin" evidence="16">
    <location>
        <begin position="407"/>
        <end position="525"/>
    </location>
</feature>
<dbReference type="PANTHER" id="PTHR24027:SF323">
    <property type="entry name" value="CADHERIN-19"/>
    <property type="match status" value="1"/>
</dbReference>
<comment type="function">
    <text evidence="14">Cadherins are calcium-dependent cell adhesion proteins.</text>
</comment>
<keyword evidence="3 13" id="KW-0812">Transmembrane</keyword>
<keyword evidence="5" id="KW-0732">Signal</keyword>
<dbReference type="Pfam" id="PF01049">
    <property type="entry name" value="CADH_Y-type_LIR"/>
    <property type="match status" value="1"/>
</dbReference>
<dbReference type="GO" id="GO:0005509">
    <property type="term" value="F:calcium ion binding"/>
    <property type="evidence" value="ECO:0007669"/>
    <property type="project" value="UniProtKB-UniRule"/>
</dbReference>
<organism evidence="17 18">
    <name type="scientific">Pleurodeles waltl</name>
    <name type="common">Iberian ribbed newt</name>
    <dbReference type="NCBI Taxonomy" id="8319"/>
    <lineage>
        <taxon>Eukaryota</taxon>
        <taxon>Metazoa</taxon>
        <taxon>Chordata</taxon>
        <taxon>Craniata</taxon>
        <taxon>Vertebrata</taxon>
        <taxon>Euteleostomi</taxon>
        <taxon>Amphibia</taxon>
        <taxon>Batrachia</taxon>
        <taxon>Caudata</taxon>
        <taxon>Salamandroidea</taxon>
        <taxon>Salamandridae</taxon>
        <taxon>Pleurodelinae</taxon>
        <taxon>Pleurodeles</taxon>
    </lineage>
</organism>
<dbReference type="GO" id="GO:0045296">
    <property type="term" value="F:cadherin binding"/>
    <property type="evidence" value="ECO:0007669"/>
    <property type="project" value="TreeGrafter"/>
</dbReference>
<dbReference type="SMART" id="SM00112">
    <property type="entry name" value="CA"/>
    <property type="match status" value="5"/>
</dbReference>
<evidence type="ECO:0000256" key="8">
    <source>
        <dbReference type="ARBA" id="ARBA00022889"/>
    </source>
</evidence>
<dbReference type="Gene3D" id="2.60.40.60">
    <property type="entry name" value="Cadherins"/>
    <property type="match status" value="5"/>
</dbReference>
<dbReference type="InterPro" id="IPR039808">
    <property type="entry name" value="Cadherin"/>
</dbReference>
<dbReference type="FunFam" id="2.60.40.60:FF:000017">
    <property type="entry name" value="Cadherin 24"/>
    <property type="match status" value="1"/>
</dbReference>
<dbReference type="Proteomes" id="UP001066276">
    <property type="component" value="Chromosome 2_2"/>
</dbReference>
<evidence type="ECO:0000256" key="7">
    <source>
        <dbReference type="ARBA" id="ARBA00022837"/>
    </source>
</evidence>
<evidence type="ECO:0000256" key="14">
    <source>
        <dbReference type="RuleBase" id="RU004357"/>
    </source>
</evidence>
<comment type="subcellular location">
    <subcellularLocation>
        <location evidence="1 13">Cell membrane</location>
        <topology evidence="1 13">Single-pass type I membrane protein</topology>
    </subcellularLocation>
</comment>
<dbReference type="InterPro" id="IPR015919">
    <property type="entry name" value="Cadherin-like_sf"/>
</dbReference>
<dbReference type="GO" id="GO:0016342">
    <property type="term" value="C:catenin complex"/>
    <property type="evidence" value="ECO:0007669"/>
    <property type="project" value="TreeGrafter"/>
</dbReference>
<evidence type="ECO:0000256" key="4">
    <source>
        <dbReference type="ARBA" id="ARBA00022723"/>
    </source>
</evidence>
<dbReference type="Pfam" id="PF00028">
    <property type="entry name" value="Cadherin"/>
    <property type="match status" value="5"/>
</dbReference>
<evidence type="ECO:0000256" key="5">
    <source>
        <dbReference type="ARBA" id="ARBA00022729"/>
    </source>
</evidence>
<dbReference type="GO" id="GO:0008013">
    <property type="term" value="F:beta-catenin binding"/>
    <property type="evidence" value="ECO:0007669"/>
    <property type="project" value="TreeGrafter"/>
</dbReference>
<reference evidence="17" key="1">
    <citation type="journal article" date="2022" name="bioRxiv">
        <title>Sequencing and chromosome-scale assembly of the giantPleurodeles waltlgenome.</title>
        <authorList>
            <person name="Brown T."/>
            <person name="Elewa A."/>
            <person name="Iarovenko S."/>
            <person name="Subramanian E."/>
            <person name="Araus A.J."/>
            <person name="Petzold A."/>
            <person name="Susuki M."/>
            <person name="Suzuki K.-i.T."/>
            <person name="Hayashi T."/>
            <person name="Toyoda A."/>
            <person name="Oliveira C."/>
            <person name="Osipova E."/>
            <person name="Leigh N.D."/>
            <person name="Simon A."/>
            <person name="Yun M.H."/>
        </authorList>
    </citation>
    <scope>NUCLEOTIDE SEQUENCE</scope>
    <source>
        <strain evidence="17">20211129_DDA</strain>
        <tissue evidence="17">Liver</tissue>
    </source>
</reference>
<dbReference type="PRINTS" id="PR00205">
    <property type="entry name" value="CADHERIN"/>
</dbReference>
<feature type="domain" description="Cadherin" evidence="16">
    <location>
        <begin position="3"/>
        <end position="83"/>
    </location>
</feature>
<keyword evidence="8 13" id="KW-0130">Cell adhesion</keyword>
<dbReference type="FunFam" id="2.60.40.60:FF:000008">
    <property type="entry name" value="Cadherin 24"/>
    <property type="match status" value="1"/>
</dbReference>
<feature type="domain" description="Cadherin" evidence="16">
    <location>
        <begin position="84"/>
        <end position="191"/>
    </location>
</feature>
<feature type="domain" description="Cadherin" evidence="16">
    <location>
        <begin position="192"/>
        <end position="302"/>
    </location>
</feature>
<evidence type="ECO:0000256" key="9">
    <source>
        <dbReference type="ARBA" id="ARBA00022989"/>
    </source>
</evidence>
<accession>A0AAV7UNW5</accession>
<evidence type="ECO:0000256" key="1">
    <source>
        <dbReference type="ARBA" id="ARBA00004251"/>
    </source>
</evidence>
<evidence type="ECO:0000313" key="17">
    <source>
        <dbReference type="EMBL" id="KAJ1190728.1"/>
    </source>
</evidence>
<feature type="non-terminal residue" evidence="17">
    <location>
        <position position="1"/>
    </location>
</feature>
<dbReference type="FunFam" id="2.60.40.60:FF:000012">
    <property type="entry name" value="Cadherin 24"/>
    <property type="match status" value="1"/>
</dbReference>
<evidence type="ECO:0000256" key="3">
    <source>
        <dbReference type="ARBA" id="ARBA00022692"/>
    </source>
</evidence>
<dbReference type="GO" id="GO:0000902">
    <property type="term" value="P:cell morphogenesis"/>
    <property type="evidence" value="ECO:0007669"/>
    <property type="project" value="TreeGrafter"/>
</dbReference>
<keyword evidence="9 15" id="KW-1133">Transmembrane helix</keyword>
<dbReference type="PROSITE" id="PS50268">
    <property type="entry name" value="CADHERIN_2"/>
    <property type="match status" value="5"/>
</dbReference>
<dbReference type="AlphaFoldDB" id="A0AAV7UNW5"/>
<keyword evidence="18" id="KW-1185">Reference proteome</keyword>
<dbReference type="GO" id="GO:0005912">
    <property type="term" value="C:adherens junction"/>
    <property type="evidence" value="ECO:0007669"/>
    <property type="project" value="TreeGrafter"/>
</dbReference>
<keyword evidence="7 12" id="KW-0106">Calcium</keyword>
<feature type="domain" description="Cadherin" evidence="16">
    <location>
        <begin position="303"/>
        <end position="407"/>
    </location>
</feature>
<dbReference type="GO" id="GO:0007156">
    <property type="term" value="P:homophilic cell adhesion via plasma membrane adhesion molecules"/>
    <property type="evidence" value="ECO:0007669"/>
    <property type="project" value="InterPro"/>
</dbReference>
<dbReference type="FunFam" id="2.60.40.60:FF:000009">
    <property type="entry name" value="Cadherin 24"/>
    <property type="match status" value="1"/>
</dbReference>
<dbReference type="InterPro" id="IPR027397">
    <property type="entry name" value="Catenin-bd_sf"/>
</dbReference>
<name>A0AAV7UNW5_PLEWA</name>
<dbReference type="InterPro" id="IPR020894">
    <property type="entry name" value="Cadherin_CS"/>
</dbReference>
<dbReference type="Gene3D" id="4.10.900.10">
    <property type="entry name" value="TCF3-CBD (Catenin binding domain)"/>
    <property type="match status" value="1"/>
</dbReference>
<dbReference type="EMBL" id="JANPWB010000004">
    <property type="protein sequence ID" value="KAJ1190728.1"/>
    <property type="molecule type" value="Genomic_DNA"/>
</dbReference>
<evidence type="ECO:0000256" key="6">
    <source>
        <dbReference type="ARBA" id="ARBA00022737"/>
    </source>
</evidence>
<dbReference type="PANTHER" id="PTHR24027">
    <property type="entry name" value="CADHERIN-23"/>
    <property type="match status" value="1"/>
</dbReference>
<proteinExistence type="predicted"/>
<dbReference type="FunFam" id="4.10.900.10:FF:000001">
    <property type="entry name" value="Cadherin 2"/>
    <property type="match status" value="1"/>
</dbReference>
<evidence type="ECO:0000313" key="18">
    <source>
        <dbReference type="Proteomes" id="UP001066276"/>
    </source>
</evidence>
<dbReference type="InterPro" id="IPR000233">
    <property type="entry name" value="Cadherin_Y-type_LIR"/>
</dbReference>
<evidence type="ECO:0000259" key="16">
    <source>
        <dbReference type="PROSITE" id="PS50268"/>
    </source>
</evidence>
<dbReference type="GO" id="GO:0034332">
    <property type="term" value="P:adherens junction organization"/>
    <property type="evidence" value="ECO:0007669"/>
    <property type="project" value="TreeGrafter"/>
</dbReference>
<evidence type="ECO:0000256" key="11">
    <source>
        <dbReference type="ARBA" id="ARBA00023180"/>
    </source>
</evidence>
<dbReference type="GO" id="GO:0044331">
    <property type="term" value="P:cell-cell adhesion mediated by cadherin"/>
    <property type="evidence" value="ECO:0007669"/>
    <property type="project" value="TreeGrafter"/>
</dbReference>